<keyword evidence="3" id="KW-0808">Transferase</keyword>
<evidence type="ECO:0000256" key="1">
    <source>
        <dbReference type="SAM" id="Phobius"/>
    </source>
</evidence>
<dbReference type="GO" id="GO:0016757">
    <property type="term" value="F:glycosyltransferase activity"/>
    <property type="evidence" value="ECO:0007669"/>
    <property type="project" value="UniProtKB-KW"/>
</dbReference>
<dbReference type="CDD" id="cd03801">
    <property type="entry name" value="GT4_PimA-like"/>
    <property type="match status" value="1"/>
</dbReference>
<sequence length="371" mass="39735">MAEPAPAARGILALFPFLVVGSLPVSVMREMRARGHDVTVARYLPVAQGYTMDPLDDFAAEGRLIDLSEAIGPYGPDRLEALVAERDIGLILQIGSPWAYSHLARLKERRPELRLLDTLYNNGPHFHAFAHYGSCYDGVLVESREMVRLLEGGPHGAWVRQVESGVDISRFVPAGRAAQPPAPELVLGYVGRMSAEKNPLGFITLAEALHATRPGLSFIMFGEGAMAAEVKARIAASPARAAITFAGFADHPTTALAQIDVLVVPSVLDGRPAAIMEANACGVPVIAAPVGGIPELIEEGRNGFLCPPRDAARCAALVGALQEDPARFAALRETARQVAEARFDRRRMMDAYEAAYLDTLAASARPLPCLA</sequence>
<organism evidence="3 4">
    <name type="scientific">Sediminicoccus rosea</name>
    <dbReference type="NCBI Taxonomy" id="1225128"/>
    <lineage>
        <taxon>Bacteria</taxon>
        <taxon>Pseudomonadati</taxon>
        <taxon>Pseudomonadota</taxon>
        <taxon>Alphaproteobacteria</taxon>
        <taxon>Acetobacterales</taxon>
        <taxon>Roseomonadaceae</taxon>
        <taxon>Sediminicoccus</taxon>
    </lineage>
</organism>
<evidence type="ECO:0000313" key="4">
    <source>
        <dbReference type="Proteomes" id="UP001305521"/>
    </source>
</evidence>
<keyword evidence="4" id="KW-1185">Reference proteome</keyword>
<dbReference type="EMBL" id="CP137852">
    <property type="protein sequence ID" value="WPB83353.1"/>
    <property type="molecule type" value="Genomic_DNA"/>
</dbReference>
<keyword evidence="1" id="KW-0812">Transmembrane</keyword>
<accession>A0ABZ0PCD7</accession>
<proteinExistence type="predicted"/>
<name>A0ABZ0PCD7_9PROT</name>
<protein>
    <submittedName>
        <fullName evidence="3">Glycosyltransferase family 4 protein</fullName>
        <ecNumber evidence="3">2.4.-.-</ecNumber>
    </submittedName>
</protein>
<feature type="transmembrane region" description="Helical" evidence="1">
    <location>
        <begin position="6"/>
        <end position="27"/>
    </location>
</feature>
<dbReference type="RefSeq" id="WP_318647331.1">
    <property type="nucleotide sequence ID" value="NZ_CP137852.1"/>
</dbReference>
<feature type="domain" description="Glycosyl transferase family 1" evidence="2">
    <location>
        <begin position="182"/>
        <end position="337"/>
    </location>
</feature>
<keyword evidence="1" id="KW-0472">Membrane</keyword>
<keyword evidence="1" id="KW-1133">Transmembrane helix</keyword>
<dbReference type="InterPro" id="IPR050194">
    <property type="entry name" value="Glycosyltransferase_grp1"/>
</dbReference>
<dbReference type="InterPro" id="IPR001296">
    <property type="entry name" value="Glyco_trans_1"/>
</dbReference>
<dbReference type="SUPFAM" id="SSF53756">
    <property type="entry name" value="UDP-Glycosyltransferase/glycogen phosphorylase"/>
    <property type="match status" value="1"/>
</dbReference>
<dbReference type="Pfam" id="PF00534">
    <property type="entry name" value="Glycos_transf_1"/>
    <property type="match status" value="1"/>
</dbReference>
<evidence type="ECO:0000259" key="2">
    <source>
        <dbReference type="Pfam" id="PF00534"/>
    </source>
</evidence>
<dbReference type="Proteomes" id="UP001305521">
    <property type="component" value="Chromosome"/>
</dbReference>
<gene>
    <name evidence="3" type="ORF">R9Z33_14710</name>
</gene>
<dbReference type="EC" id="2.4.-.-" evidence="3"/>
<dbReference type="PANTHER" id="PTHR45947">
    <property type="entry name" value="SULFOQUINOVOSYL TRANSFERASE SQD2"/>
    <property type="match status" value="1"/>
</dbReference>
<reference evidence="3 4" key="1">
    <citation type="submission" date="2023-11" db="EMBL/GenBank/DDBJ databases">
        <title>Arctic aerobic anoxygenic photoheterotroph Sediminicoccus rosea KRV36 adapts its photosynthesis to long days of polar summer.</title>
        <authorList>
            <person name="Tomasch J."/>
            <person name="Kopejtka K."/>
            <person name="Bily T."/>
            <person name="Gardiner A.T."/>
            <person name="Gardian Z."/>
            <person name="Shivaramu S."/>
            <person name="Koblizek M."/>
            <person name="Engelhardt F."/>
            <person name="Kaftan D."/>
        </authorList>
    </citation>
    <scope>NUCLEOTIDE SEQUENCE [LARGE SCALE GENOMIC DNA]</scope>
    <source>
        <strain evidence="3 4">R-30</strain>
    </source>
</reference>
<dbReference type="Gene3D" id="3.40.50.2000">
    <property type="entry name" value="Glycogen Phosphorylase B"/>
    <property type="match status" value="2"/>
</dbReference>
<dbReference type="PANTHER" id="PTHR45947:SF3">
    <property type="entry name" value="SULFOQUINOVOSYL TRANSFERASE SQD2"/>
    <property type="match status" value="1"/>
</dbReference>
<keyword evidence="3" id="KW-0328">Glycosyltransferase</keyword>
<evidence type="ECO:0000313" key="3">
    <source>
        <dbReference type="EMBL" id="WPB83353.1"/>
    </source>
</evidence>